<sequence>LDRGAGSGADAAGSGPGDGVGVVDVPTTRRADPDRVRGSVESSVPSVPWFLPCTDLHLCTNKLRMEIV</sequence>
<dbReference type="EMBL" id="AGNL01009248">
    <property type="protein sequence ID" value="EJK69981.1"/>
    <property type="molecule type" value="Genomic_DNA"/>
</dbReference>
<gene>
    <name evidence="2" type="ORF">THAOC_08703</name>
</gene>
<organism evidence="2 3">
    <name type="scientific">Thalassiosira oceanica</name>
    <name type="common">Marine diatom</name>
    <dbReference type="NCBI Taxonomy" id="159749"/>
    <lineage>
        <taxon>Eukaryota</taxon>
        <taxon>Sar</taxon>
        <taxon>Stramenopiles</taxon>
        <taxon>Ochrophyta</taxon>
        <taxon>Bacillariophyta</taxon>
        <taxon>Coscinodiscophyceae</taxon>
        <taxon>Thalassiosirophycidae</taxon>
        <taxon>Thalassiosirales</taxon>
        <taxon>Thalassiosiraceae</taxon>
        <taxon>Thalassiosira</taxon>
    </lineage>
</organism>
<protein>
    <submittedName>
        <fullName evidence="2">Uncharacterized protein</fullName>
    </submittedName>
</protein>
<feature type="region of interest" description="Disordered" evidence="1">
    <location>
        <begin position="1"/>
        <end position="44"/>
    </location>
</feature>
<reference evidence="2 3" key="1">
    <citation type="journal article" date="2012" name="Genome Biol.">
        <title>Genome and low-iron response of an oceanic diatom adapted to chronic iron limitation.</title>
        <authorList>
            <person name="Lommer M."/>
            <person name="Specht M."/>
            <person name="Roy A.S."/>
            <person name="Kraemer L."/>
            <person name="Andreson R."/>
            <person name="Gutowska M.A."/>
            <person name="Wolf J."/>
            <person name="Bergner S.V."/>
            <person name="Schilhabel M.B."/>
            <person name="Klostermeier U.C."/>
            <person name="Beiko R.G."/>
            <person name="Rosenstiel P."/>
            <person name="Hippler M."/>
            <person name="Laroche J."/>
        </authorList>
    </citation>
    <scope>NUCLEOTIDE SEQUENCE [LARGE SCALE GENOMIC DNA]</scope>
    <source>
        <strain evidence="2 3">CCMP1005</strain>
    </source>
</reference>
<name>K0T965_THAOC</name>
<dbReference type="Proteomes" id="UP000266841">
    <property type="component" value="Unassembled WGS sequence"/>
</dbReference>
<evidence type="ECO:0000256" key="1">
    <source>
        <dbReference type="SAM" id="MobiDB-lite"/>
    </source>
</evidence>
<evidence type="ECO:0000313" key="2">
    <source>
        <dbReference type="EMBL" id="EJK69981.1"/>
    </source>
</evidence>
<dbReference type="AlphaFoldDB" id="K0T965"/>
<feature type="compositionally biased region" description="Basic and acidic residues" evidence="1">
    <location>
        <begin position="27"/>
        <end position="38"/>
    </location>
</feature>
<feature type="non-terminal residue" evidence="2">
    <location>
        <position position="1"/>
    </location>
</feature>
<accession>K0T965</accession>
<comment type="caution">
    <text evidence="2">The sequence shown here is derived from an EMBL/GenBank/DDBJ whole genome shotgun (WGS) entry which is preliminary data.</text>
</comment>
<keyword evidence="3" id="KW-1185">Reference proteome</keyword>
<evidence type="ECO:0000313" key="3">
    <source>
        <dbReference type="Proteomes" id="UP000266841"/>
    </source>
</evidence>
<proteinExistence type="predicted"/>